<dbReference type="RefSeq" id="XP_009648241.1">
    <property type="nucleotide sequence ID" value="XM_009649946.1"/>
</dbReference>
<dbReference type="AlphaFoldDB" id="G2WTD7"/>
<reference evidence="1 2" key="1">
    <citation type="submission" date="2008-03" db="EMBL/GenBank/DDBJ databases">
        <title>The Genome Sequence of Verticillium dahliae VdLs.17.</title>
        <authorList>
            <consortium name="The Broad Institute Genome Sequencing Platform"/>
            <person name="Ma L.-J.J."/>
            <person name="Klosterman S.J."/>
            <person name="Subbarao K."/>
            <person name="Dobinson K."/>
            <person name="Veronese P."/>
            <person name="Kang S."/>
            <person name="Gold S.E."/>
            <person name="Young S."/>
            <person name="Jaffe D."/>
            <person name="Gnerre S."/>
            <person name="Berlin A."/>
            <person name="Heiman D."/>
            <person name="Hepburn T."/>
            <person name="Sykes S."/>
            <person name="Alvarado L."/>
            <person name="Kodira C.D."/>
            <person name="Lander E."/>
            <person name="Galagan J."/>
            <person name="Nusbaum C."/>
            <person name="Birren B."/>
        </authorList>
    </citation>
    <scope>NUCLEOTIDE SEQUENCE [LARGE SCALE GENOMIC DNA]</scope>
    <source>
        <strain evidence="2">VdLs.17 / ATCC MYA-4575 / FGSC 10137</strain>
    </source>
</reference>
<dbReference type="Proteomes" id="UP000001611">
    <property type="component" value="Chromosome 1"/>
</dbReference>
<accession>G2WTD7</accession>
<keyword evidence="2" id="KW-1185">Reference proteome</keyword>
<name>G2WTD7_VERDV</name>
<evidence type="ECO:0000313" key="2">
    <source>
        <dbReference type="Proteomes" id="UP000001611"/>
    </source>
</evidence>
<dbReference type="EMBL" id="DS572696">
    <property type="protein sequence ID" value="EGY17378.1"/>
    <property type="molecule type" value="Genomic_DNA"/>
</dbReference>
<evidence type="ECO:0000313" key="1">
    <source>
        <dbReference type="EMBL" id="EGY17378.1"/>
    </source>
</evidence>
<dbReference type="GeneID" id="20702523"/>
<sequence length="62" mass="6827">MPTPLRTTAIPLGRSRYHHLLLAIFPQGPSETFEQTALATTRSCRRPDYTHESVKGSGITGC</sequence>
<organism evidence="1 2">
    <name type="scientific">Verticillium dahliae (strain VdLs.17 / ATCC MYA-4575 / FGSC 10137)</name>
    <name type="common">Verticillium wilt</name>
    <dbReference type="NCBI Taxonomy" id="498257"/>
    <lineage>
        <taxon>Eukaryota</taxon>
        <taxon>Fungi</taxon>
        <taxon>Dikarya</taxon>
        <taxon>Ascomycota</taxon>
        <taxon>Pezizomycotina</taxon>
        <taxon>Sordariomycetes</taxon>
        <taxon>Hypocreomycetidae</taxon>
        <taxon>Glomerellales</taxon>
        <taxon>Plectosphaerellaceae</taxon>
        <taxon>Verticillium</taxon>
    </lineage>
</organism>
<protein>
    <submittedName>
        <fullName evidence="1">Uncharacterized protein</fullName>
    </submittedName>
</protein>
<proteinExistence type="predicted"/>
<dbReference type="InParanoid" id="G2WTD7"/>
<gene>
    <name evidence="1" type="ORF">VDAG_01060</name>
</gene>
<dbReference type="KEGG" id="vda:VDAG_01060"/>
<dbReference type="HOGENOM" id="CLU_2905874_0_0_1"/>